<evidence type="ECO:0000313" key="3">
    <source>
        <dbReference type="EnsemblFungi" id="EJT82235"/>
    </source>
</evidence>
<dbReference type="EnsemblFungi" id="EJT82235">
    <property type="protein sequence ID" value="EJT82235"/>
    <property type="gene ID" value="GGTG_02209"/>
</dbReference>
<protein>
    <recommendedName>
        <fullName evidence="5">Heterokaryon incompatibility domain-containing protein</fullName>
    </recommendedName>
</protein>
<organism evidence="2">
    <name type="scientific">Gaeumannomyces tritici (strain R3-111a-1)</name>
    <name type="common">Wheat and barley take-all root rot fungus</name>
    <name type="synonym">Gaeumannomyces graminis var. tritici</name>
    <dbReference type="NCBI Taxonomy" id="644352"/>
    <lineage>
        <taxon>Eukaryota</taxon>
        <taxon>Fungi</taxon>
        <taxon>Dikarya</taxon>
        <taxon>Ascomycota</taxon>
        <taxon>Pezizomycotina</taxon>
        <taxon>Sordariomycetes</taxon>
        <taxon>Sordariomycetidae</taxon>
        <taxon>Magnaporthales</taxon>
        <taxon>Magnaporthaceae</taxon>
        <taxon>Gaeumannomyces</taxon>
    </lineage>
</organism>
<reference evidence="2" key="2">
    <citation type="submission" date="2010-07" db="EMBL/GenBank/DDBJ databases">
        <authorList>
            <consortium name="The Broad Institute Genome Sequencing Platform"/>
            <consortium name="Broad Institute Genome Sequencing Center for Infectious Disease"/>
            <person name="Ma L.-J."/>
            <person name="Dead R."/>
            <person name="Young S."/>
            <person name="Zeng Q."/>
            <person name="Koehrsen M."/>
            <person name="Alvarado L."/>
            <person name="Berlin A."/>
            <person name="Chapman S.B."/>
            <person name="Chen Z."/>
            <person name="Freedman E."/>
            <person name="Gellesch M."/>
            <person name="Goldberg J."/>
            <person name="Griggs A."/>
            <person name="Gujja S."/>
            <person name="Heilman E.R."/>
            <person name="Heiman D."/>
            <person name="Hepburn T."/>
            <person name="Howarth C."/>
            <person name="Jen D."/>
            <person name="Larson L."/>
            <person name="Mehta T."/>
            <person name="Neiman D."/>
            <person name="Pearson M."/>
            <person name="Roberts A."/>
            <person name="Saif S."/>
            <person name="Shea T."/>
            <person name="Shenoy N."/>
            <person name="Sisk P."/>
            <person name="Stolte C."/>
            <person name="Sykes S."/>
            <person name="Walk T."/>
            <person name="White J."/>
            <person name="Yandava C."/>
            <person name="Haas B."/>
            <person name="Nusbaum C."/>
            <person name="Birren B."/>
        </authorList>
    </citation>
    <scope>NUCLEOTIDE SEQUENCE</scope>
    <source>
        <strain evidence="2">R3-111a-1</strain>
    </source>
</reference>
<feature type="compositionally biased region" description="Basic and acidic residues" evidence="1">
    <location>
        <begin position="382"/>
        <end position="406"/>
    </location>
</feature>
<evidence type="ECO:0000256" key="1">
    <source>
        <dbReference type="SAM" id="MobiDB-lite"/>
    </source>
</evidence>
<reference evidence="2" key="3">
    <citation type="submission" date="2010-09" db="EMBL/GenBank/DDBJ databases">
        <title>Annotation of Gaeumannomyces graminis var. tritici R3-111a-1.</title>
        <authorList>
            <consortium name="The Broad Institute Genome Sequencing Platform"/>
            <person name="Ma L.-J."/>
            <person name="Dead R."/>
            <person name="Young S.K."/>
            <person name="Zeng Q."/>
            <person name="Gargeya S."/>
            <person name="Fitzgerald M."/>
            <person name="Haas B."/>
            <person name="Abouelleil A."/>
            <person name="Alvarado L."/>
            <person name="Arachchi H.M."/>
            <person name="Berlin A."/>
            <person name="Brown A."/>
            <person name="Chapman S.B."/>
            <person name="Chen Z."/>
            <person name="Dunbar C."/>
            <person name="Freedman E."/>
            <person name="Gearin G."/>
            <person name="Gellesch M."/>
            <person name="Goldberg J."/>
            <person name="Griggs A."/>
            <person name="Gujja S."/>
            <person name="Heiman D."/>
            <person name="Howarth C."/>
            <person name="Larson L."/>
            <person name="Lui A."/>
            <person name="MacDonald P.J.P."/>
            <person name="Mehta T."/>
            <person name="Montmayeur A."/>
            <person name="Murphy C."/>
            <person name="Neiman D."/>
            <person name="Pearson M."/>
            <person name="Priest M."/>
            <person name="Roberts A."/>
            <person name="Saif S."/>
            <person name="Shea T."/>
            <person name="Shenoy N."/>
            <person name="Sisk P."/>
            <person name="Stolte C."/>
            <person name="Sykes S."/>
            <person name="Yandava C."/>
            <person name="Wortman J."/>
            <person name="Nusbaum C."/>
            <person name="Birren B."/>
        </authorList>
    </citation>
    <scope>NUCLEOTIDE SEQUENCE</scope>
    <source>
        <strain evidence="2">R3-111a-1</strain>
    </source>
</reference>
<feature type="region of interest" description="Disordered" evidence="1">
    <location>
        <begin position="381"/>
        <end position="418"/>
    </location>
</feature>
<dbReference type="VEuPathDB" id="FungiDB:GGTG_02209"/>
<dbReference type="RefSeq" id="XP_009218244.1">
    <property type="nucleotide sequence ID" value="XM_009219980.1"/>
</dbReference>
<proteinExistence type="predicted"/>
<keyword evidence="4" id="KW-1185">Reference proteome</keyword>
<dbReference type="GeneID" id="20342667"/>
<reference evidence="4" key="1">
    <citation type="submission" date="2010-07" db="EMBL/GenBank/DDBJ databases">
        <title>The genome sequence of Gaeumannomyces graminis var. tritici strain R3-111a-1.</title>
        <authorList>
            <consortium name="The Broad Institute Genome Sequencing Platform"/>
            <person name="Ma L.-J."/>
            <person name="Dead R."/>
            <person name="Young S."/>
            <person name="Zeng Q."/>
            <person name="Koehrsen M."/>
            <person name="Alvarado L."/>
            <person name="Berlin A."/>
            <person name="Chapman S.B."/>
            <person name="Chen Z."/>
            <person name="Freedman E."/>
            <person name="Gellesch M."/>
            <person name="Goldberg J."/>
            <person name="Griggs A."/>
            <person name="Gujja S."/>
            <person name="Heilman E.R."/>
            <person name="Heiman D."/>
            <person name="Hepburn T."/>
            <person name="Howarth C."/>
            <person name="Jen D."/>
            <person name="Larson L."/>
            <person name="Mehta T."/>
            <person name="Neiman D."/>
            <person name="Pearson M."/>
            <person name="Roberts A."/>
            <person name="Saif S."/>
            <person name="Shea T."/>
            <person name="Shenoy N."/>
            <person name="Sisk P."/>
            <person name="Stolte C."/>
            <person name="Sykes S."/>
            <person name="Walk T."/>
            <person name="White J."/>
            <person name="Yandava C."/>
            <person name="Haas B."/>
            <person name="Nusbaum C."/>
            <person name="Birren B."/>
        </authorList>
    </citation>
    <scope>NUCLEOTIDE SEQUENCE [LARGE SCALE GENOMIC DNA]</scope>
    <source>
        <strain evidence="4">R3-111a-1</strain>
    </source>
</reference>
<dbReference type="Proteomes" id="UP000006039">
    <property type="component" value="Unassembled WGS sequence"/>
</dbReference>
<evidence type="ECO:0008006" key="5">
    <source>
        <dbReference type="Google" id="ProtNLM"/>
    </source>
</evidence>
<reference evidence="3" key="5">
    <citation type="submission" date="2018-04" db="UniProtKB">
        <authorList>
            <consortium name="EnsemblFungi"/>
        </authorList>
    </citation>
    <scope>IDENTIFICATION</scope>
    <source>
        <strain evidence="3">R3-111a-1</strain>
    </source>
</reference>
<evidence type="ECO:0000313" key="2">
    <source>
        <dbReference type="EMBL" id="EJT82235.1"/>
    </source>
</evidence>
<gene>
    <name evidence="3" type="primary">20342667</name>
    <name evidence="2" type="ORF">GGTG_02209</name>
</gene>
<sequence length="567" mass="63465">MLSNGVDGDFEVWHDYISVPQIYSSAALTVMHFDDVTPAMIRAFTHGKTDEERIQGMLGICNAKWYSRVWTAMEYIRSPKVRFMDSESNIYSDDGAEHLFQNRLDLFWKEQVAKSSSTHELEARMNISDNIMPWSLGPLTLCRDPRSRNFGLAFALLSRRGCQSQYDFLYALHGIVTGSATAAASAVELQRGSWDERYRRIALGCVEAGDYTPLLMTPEWAPGDIEPDVRWMPANNINEGYHDHYAYLLGPMTTPPRHHAETTVEQGGGSPREGRVTMRLQRAGVVSRLILFHELAMEDMMREVAHSLAEPTVEAFLDAYGTRHYFQPRDKLLQSLSQHPGGYERLERTVAALAEIEPGKPWPGEGGCKCEKCQDEAWQIGETRDGDNSDKEQDEKADSTEGEKSDNGSAKSSLKDKDCKSKDDRFYTFWGAMHALGLDETAQADYQVTYANVLHLTWRRYYAWATCQSCGASSMVNAGLYVKEEDALGATMHRIPGLGFERSLEDGVCLLLGPDGGDGAGRRVVGRAVWATPACACQGLDELVAVRLPRLPRPKPRELFLRALGRI</sequence>
<accession>J3NLQ9</accession>
<dbReference type="OrthoDB" id="5382128at2759"/>
<reference evidence="3" key="4">
    <citation type="journal article" date="2015" name="G3 (Bethesda)">
        <title>Genome sequences of three phytopathogenic species of the Magnaporthaceae family of fungi.</title>
        <authorList>
            <person name="Okagaki L.H."/>
            <person name="Nunes C.C."/>
            <person name="Sailsbery J."/>
            <person name="Clay B."/>
            <person name="Brown D."/>
            <person name="John T."/>
            <person name="Oh Y."/>
            <person name="Young N."/>
            <person name="Fitzgerald M."/>
            <person name="Haas B.J."/>
            <person name="Zeng Q."/>
            <person name="Young S."/>
            <person name="Adiconis X."/>
            <person name="Fan L."/>
            <person name="Levin J.Z."/>
            <person name="Mitchell T.K."/>
            <person name="Okubara P.A."/>
            <person name="Farman M.L."/>
            <person name="Kohn L.M."/>
            <person name="Birren B."/>
            <person name="Ma L.-J."/>
            <person name="Dean R.A."/>
        </authorList>
    </citation>
    <scope>NUCLEOTIDE SEQUENCE</scope>
    <source>
        <strain evidence="3">R3-111a-1</strain>
    </source>
</reference>
<dbReference type="AlphaFoldDB" id="J3NLQ9"/>
<dbReference type="HOGENOM" id="CLU_029135_0_0_1"/>
<name>J3NLQ9_GAET3</name>
<dbReference type="EMBL" id="GL385395">
    <property type="protein sequence ID" value="EJT82235.1"/>
    <property type="molecule type" value="Genomic_DNA"/>
</dbReference>
<dbReference type="eggNOG" id="ENOG502T378">
    <property type="taxonomic scope" value="Eukaryota"/>
</dbReference>
<evidence type="ECO:0000313" key="4">
    <source>
        <dbReference type="Proteomes" id="UP000006039"/>
    </source>
</evidence>